<dbReference type="CDD" id="cd18438">
    <property type="entry name" value="BRCT_BRC1_like_rpt4"/>
    <property type="match status" value="1"/>
</dbReference>
<feature type="domain" description="BRCT" evidence="2">
    <location>
        <begin position="8"/>
        <end position="106"/>
    </location>
</feature>
<dbReference type="SMART" id="SM00292">
    <property type="entry name" value="BRCT"/>
    <property type="match status" value="5"/>
</dbReference>
<dbReference type="GO" id="GO:0005634">
    <property type="term" value="C:nucleus"/>
    <property type="evidence" value="ECO:0007669"/>
    <property type="project" value="TreeGrafter"/>
</dbReference>
<evidence type="ECO:0000259" key="2">
    <source>
        <dbReference type="PROSITE" id="PS50172"/>
    </source>
</evidence>
<feature type="domain" description="BRCT" evidence="2">
    <location>
        <begin position="106"/>
        <end position="197"/>
    </location>
</feature>
<dbReference type="CDD" id="cd17743">
    <property type="entry name" value="BRCT_BRC1_like_rpt5"/>
    <property type="match status" value="1"/>
</dbReference>
<dbReference type="CDD" id="cd00027">
    <property type="entry name" value="BRCT"/>
    <property type="match status" value="1"/>
</dbReference>
<feature type="region of interest" description="Disordered" evidence="1">
    <location>
        <begin position="577"/>
        <end position="612"/>
    </location>
</feature>
<dbReference type="GO" id="GO:1990683">
    <property type="term" value="P:DNA double-strand break attachment to nuclear envelope"/>
    <property type="evidence" value="ECO:0007669"/>
    <property type="project" value="TreeGrafter"/>
</dbReference>
<gene>
    <name evidence="3" type="ORF">EMPG_15008</name>
</gene>
<keyword evidence="4" id="KW-1185">Reference proteome</keyword>
<name>A0A0H1BDY8_9EURO</name>
<evidence type="ECO:0000256" key="1">
    <source>
        <dbReference type="SAM" id="MobiDB-lite"/>
    </source>
</evidence>
<protein>
    <recommendedName>
        <fullName evidence="2">BRCT domain-containing protein</fullName>
    </recommendedName>
</protein>
<dbReference type="PANTHER" id="PTHR47667">
    <property type="entry name" value="REGULATOR OF TY1 TRANSPOSITION PROTEIN 107"/>
    <property type="match status" value="1"/>
</dbReference>
<sequence>MADGQLQDDPTLFSQCRICIICPSSNELDNTAQLSAAIQNHGGEVTLHRLPASLSRVHEFTHVVSSSIDFPGHDAACDALIPVVKPQWVNASIAKNKLVNPRHYNPDPRLFLNDVVVACVDIPEGDQDAIFGGVVAMGGLCSSKITRTTTHLVALTLDSDKCVSLLNRGLDIKIVLPHWFDDCLKLGKRIDERPYLLPDPEILRLRHDAPIRITENKSIIGASTPEPKVLSPESLREEVRSDLNVFEGKTVMLSEDLAIAARLHKSLVDLIVKSGGHVTNNVRDTDLYICRYREGEEYRVASSLGKDVGNLSWLFHLITHNSWISPLRRLLHYPLSRHGIPGFKGFKISLSNYAGEARIYLENLIVATGAECTKNLKQDNTHLITAHGTSEKCTAAKEWNIHIINHLWLEESYAKWQLQTITDPRYTHFPHRTNLGEIVGQTKIDRFAVEEHFWGHEDAAVPDWKPPSAAMRPKNNNFPNNHNTHISEPAKGKPAHPPAPAKGTPKVPKSNKSLAKSKDALLQTPQISRFIAEGKENATPSTTGSRKSKDVAAARLQEIAPDIALYEKERKRAGGVIYGGRRRSDPNERISSRKRSMDPEDETDIEDTNGVKKPKQAHVPIVMHLLLTGFRKWVGDLKLEESDRRLLRNLGIQVVQDANKCTHLAAPSVLRTHKFVNAIAYAPVILHTDFVNACLEQNQLLSPNDFLLRDPESEGKYNLSLDKARLNALENKNQLLDGRILYCVETITGGFEAFKSIVETNGGQCLLFRGRSGITLPNRRRSGDENRGNDGAPSFDEIYLISGTEKSHVRLWPKFRNMVLNAKKIPKIVQPDWLLNIAMAQEWRWNDSLELKEEDIQMGDA</sequence>
<dbReference type="Gene3D" id="3.40.50.10190">
    <property type="entry name" value="BRCT domain"/>
    <property type="match status" value="5"/>
</dbReference>
<dbReference type="InterPro" id="IPR053036">
    <property type="entry name" value="CellCycle_DNARepair_Reg"/>
</dbReference>
<accession>A0A0H1BDY8</accession>
<dbReference type="PROSITE" id="PS50172">
    <property type="entry name" value="BRCT"/>
    <property type="match status" value="5"/>
</dbReference>
<proteinExistence type="predicted"/>
<dbReference type="OrthoDB" id="342264at2759"/>
<dbReference type="CDD" id="cd18437">
    <property type="entry name" value="BRCT_BRC1_like_rpt3"/>
    <property type="match status" value="1"/>
</dbReference>
<dbReference type="CDD" id="cd18436">
    <property type="entry name" value="BRCT_BRC1_like_rpt2"/>
    <property type="match status" value="1"/>
</dbReference>
<comment type="caution">
    <text evidence="3">The sequence shown here is derived from an EMBL/GenBank/DDBJ whole genome shotgun (WGS) entry which is preliminary data.</text>
</comment>
<feature type="domain" description="BRCT" evidence="2">
    <location>
        <begin position="241"/>
        <end position="331"/>
    </location>
</feature>
<dbReference type="InterPro" id="IPR001357">
    <property type="entry name" value="BRCT_dom"/>
</dbReference>
<dbReference type="Proteomes" id="UP000053573">
    <property type="component" value="Unassembled WGS sequence"/>
</dbReference>
<dbReference type="FunFam" id="3.40.50.10190:FF:000048">
    <property type="entry name" value="DNA repair protein Rtt107"/>
    <property type="match status" value="1"/>
</dbReference>
<dbReference type="InterPro" id="IPR036420">
    <property type="entry name" value="BRCT_dom_sf"/>
</dbReference>
<feature type="compositionally biased region" description="Basic and acidic residues" evidence="1">
    <location>
        <begin position="582"/>
        <end position="598"/>
    </location>
</feature>
<dbReference type="EMBL" id="LDEV01002323">
    <property type="protein sequence ID" value="KLJ09565.1"/>
    <property type="molecule type" value="Genomic_DNA"/>
</dbReference>
<reference evidence="4" key="1">
    <citation type="journal article" date="2015" name="PLoS Genet.">
        <title>The dynamic genome and transcriptome of the human fungal pathogen Blastomyces and close relative Emmonsia.</title>
        <authorList>
            <person name="Munoz J.F."/>
            <person name="Gauthier G.M."/>
            <person name="Desjardins C.A."/>
            <person name="Gallo J.E."/>
            <person name="Holder J."/>
            <person name="Sullivan T.D."/>
            <person name="Marty A.J."/>
            <person name="Carmen J.C."/>
            <person name="Chen Z."/>
            <person name="Ding L."/>
            <person name="Gujja S."/>
            <person name="Magrini V."/>
            <person name="Misas E."/>
            <person name="Mitreva M."/>
            <person name="Priest M."/>
            <person name="Saif S."/>
            <person name="Whiston E.A."/>
            <person name="Young S."/>
            <person name="Zeng Q."/>
            <person name="Goldman W.E."/>
            <person name="Mardis E.R."/>
            <person name="Taylor J.W."/>
            <person name="McEwen J.G."/>
            <person name="Clay O.K."/>
            <person name="Klein B.S."/>
            <person name="Cuomo C.A."/>
        </authorList>
    </citation>
    <scope>NUCLEOTIDE SEQUENCE [LARGE SCALE GENOMIC DNA]</scope>
    <source>
        <strain evidence="4">UAMH 139</strain>
    </source>
</reference>
<dbReference type="GO" id="GO:0035361">
    <property type="term" value="C:Cul8-RING ubiquitin ligase complex"/>
    <property type="evidence" value="ECO:0007669"/>
    <property type="project" value="TreeGrafter"/>
</dbReference>
<feature type="region of interest" description="Disordered" evidence="1">
    <location>
        <begin position="464"/>
        <end position="550"/>
    </location>
</feature>
<dbReference type="GO" id="GO:0006302">
    <property type="term" value="P:double-strand break repair"/>
    <property type="evidence" value="ECO:0007669"/>
    <property type="project" value="TreeGrafter"/>
</dbReference>
<dbReference type="Pfam" id="PF16770">
    <property type="entry name" value="RTT107_BRCT_5"/>
    <property type="match status" value="1"/>
</dbReference>
<evidence type="ECO:0000313" key="3">
    <source>
        <dbReference type="EMBL" id="KLJ09565.1"/>
    </source>
</evidence>
<dbReference type="AlphaFoldDB" id="A0A0H1BDY8"/>
<evidence type="ECO:0000313" key="4">
    <source>
        <dbReference type="Proteomes" id="UP000053573"/>
    </source>
</evidence>
<organism evidence="3 4">
    <name type="scientific">Blastomyces silverae</name>
    <dbReference type="NCBI Taxonomy" id="2060906"/>
    <lineage>
        <taxon>Eukaryota</taxon>
        <taxon>Fungi</taxon>
        <taxon>Dikarya</taxon>
        <taxon>Ascomycota</taxon>
        <taxon>Pezizomycotina</taxon>
        <taxon>Eurotiomycetes</taxon>
        <taxon>Eurotiomycetidae</taxon>
        <taxon>Onygenales</taxon>
        <taxon>Ajellomycetaceae</taxon>
        <taxon>Blastomyces</taxon>
    </lineage>
</organism>
<feature type="domain" description="BRCT" evidence="2">
    <location>
        <begin position="644"/>
        <end position="708"/>
    </location>
</feature>
<dbReference type="Pfam" id="PF16589">
    <property type="entry name" value="BRCT_2"/>
    <property type="match status" value="1"/>
</dbReference>
<dbReference type="Pfam" id="PF12738">
    <property type="entry name" value="PTCB-BRCT"/>
    <property type="match status" value="1"/>
</dbReference>
<dbReference type="PANTHER" id="PTHR47667:SF1">
    <property type="entry name" value="REGULATOR OF TY1 TRANSPOSITION PROTEIN 107"/>
    <property type="match status" value="1"/>
</dbReference>
<dbReference type="SUPFAM" id="SSF52113">
    <property type="entry name" value="BRCT domain"/>
    <property type="match status" value="5"/>
</dbReference>
<dbReference type="STRING" id="2060906.A0A0H1BDY8"/>
<feature type="domain" description="BRCT" evidence="2">
    <location>
        <begin position="343"/>
        <end position="418"/>
    </location>
</feature>